<feature type="compositionally biased region" description="Polar residues" evidence="2">
    <location>
        <begin position="706"/>
        <end position="721"/>
    </location>
</feature>
<reference evidence="3 4" key="1">
    <citation type="submission" date="2018-04" db="EMBL/GenBank/DDBJ databases">
        <authorList>
            <person name="Vogel A."/>
        </authorList>
    </citation>
    <scope>NUCLEOTIDE SEQUENCE [LARGE SCALE GENOMIC DNA]</scope>
</reference>
<feature type="region of interest" description="Disordered" evidence="2">
    <location>
        <begin position="702"/>
        <end position="811"/>
    </location>
</feature>
<feature type="region of interest" description="Disordered" evidence="2">
    <location>
        <begin position="306"/>
        <end position="425"/>
    </location>
</feature>
<feature type="compositionally biased region" description="Low complexity" evidence="2">
    <location>
        <begin position="784"/>
        <end position="800"/>
    </location>
</feature>
<evidence type="ECO:0000256" key="2">
    <source>
        <dbReference type="SAM" id="MobiDB-lite"/>
    </source>
</evidence>
<dbReference type="Proteomes" id="UP000595140">
    <property type="component" value="Unassembled WGS sequence"/>
</dbReference>
<keyword evidence="1" id="KW-0175">Coiled coil</keyword>
<feature type="compositionally biased region" description="Polar residues" evidence="2">
    <location>
        <begin position="754"/>
        <end position="764"/>
    </location>
</feature>
<feature type="compositionally biased region" description="Basic and acidic residues" evidence="2">
    <location>
        <begin position="408"/>
        <end position="425"/>
    </location>
</feature>
<dbReference type="OrthoDB" id="671678at2759"/>
<feature type="compositionally biased region" description="Polar residues" evidence="2">
    <location>
        <begin position="268"/>
        <end position="277"/>
    </location>
</feature>
<gene>
    <name evidence="3" type="ORF">CCAM_LOCUS41049</name>
</gene>
<name>A0A484NED4_9ASTE</name>
<keyword evidence="4" id="KW-1185">Reference proteome</keyword>
<feature type="region of interest" description="Disordered" evidence="2">
    <location>
        <begin position="26"/>
        <end position="46"/>
    </location>
</feature>
<dbReference type="Gene3D" id="1.20.5.340">
    <property type="match status" value="1"/>
</dbReference>
<evidence type="ECO:0000313" key="4">
    <source>
        <dbReference type="Proteomes" id="UP000595140"/>
    </source>
</evidence>
<feature type="region of interest" description="Disordered" evidence="2">
    <location>
        <begin position="256"/>
        <end position="277"/>
    </location>
</feature>
<evidence type="ECO:0000256" key="1">
    <source>
        <dbReference type="SAM" id="Coils"/>
    </source>
</evidence>
<feature type="compositionally biased region" description="Polar residues" evidence="2">
    <location>
        <begin position="337"/>
        <end position="351"/>
    </location>
</feature>
<sequence length="832" mass="90763">MSRLRFSCRIRNVALEYLGSLLSTDITRSGSSSSSFATESQPDPNSDCKFPQILTSFSKMAPSNPTTWSHEPSIIKEDELREVVALLGKGFQVHHPDAVGGISLSHNPNPQKYMVMQYHSVENGFKLPLHGLLRDICRHFGFAPGQLTANAHKYVASYILRCCALDRTPTLDEFLILFSIVYSPLDLPGVILRSSISRTKFAAAALAEAAYYALRDEGGLIPHHSLQDASLYKKADFYYLLGPDPILFEGVSSRDRSKAPPIVEPNAAGSSTGNQTQDNTTVLAVCKPSVALDVVPISAIPRLRRPTLSQKRRREGVTDDDFLPKKNKGDGIPASPSPLTSSFGTQSTTPAAASGGLELPNPDNLDHEGDELPDQSGLKTPAVQSQPEVINTSSPDATIPQGAEEEADRQKEQEASPATEKEASHRTIQANLEKMNESVQEPTTPQARPDLLALNALHSMEQAQQSLLTLSEEYLGEAWGNYRAVVVLKEKELAVRALQQKVDSLEQQVQALQEENAKLKADGSAELVTERSRVKSLQEQIAAYQKGTQDLETQFDRLRAQISVIESKSSASKDKVGSLKAELVERESRISELESSLREAKHEGAHLNDLMLKHMEAKRLTLEKLGKERQIASELRSRMGELEKAIAAHQEEVATLTARAETLYEEGKFECKNASMRVVFIDLTISDFSSDSSSLAFPSLGAPTPELSSGPSLASEQSVTSPLPKEENYPHPPQRASGGVLPGSGVLPNGGRTEVSTGCPGTSRPQKRRNPHSGASRLVSGARPFSQGSPSPQQSYGQQPEEWGDYDVGGNRLPFIRWERDGTFRDPPPPSV</sequence>
<evidence type="ECO:0000313" key="3">
    <source>
        <dbReference type="EMBL" id="VFQ99273.1"/>
    </source>
</evidence>
<feature type="compositionally biased region" description="Low complexity" evidence="2">
    <location>
        <begin position="26"/>
        <end position="40"/>
    </location>
</feature>
<feature type="coiled-coil region" evidence="1">
    <location>
        <begin position="632"/>
        <end position="666"/>
    </location>
</feature>
<feature type="compositionally biased region" description="Polar residues" evidence="2">
    <location>
        <begin position="382"/>
        <end position="396"/>
    </location>
</feature>
<dbReference type="AlphaFoldDB" id="A0A484NED4"/>
<proteinExistence type="predicted"/>
<feature type="coiled-coil region" evidence="1">
    <location>
        <begin position="488"/>
        <end position="603"/>
    </location>
</feature>
<accession>A0A484NED4</accession>
<dbReference type="EMBL" id="OOIL02006652">
    <property type="protein sequence ID" value="VFQ99273.1"/>
    <property type="molecule type" value="Genomic_DNA"/>
</dbReference>
<protein>
    <submittedName>
        <fullName evidence="3">Uncharacterized protein</fullName>
    </submittedName>
</protein>
<organism evidence="3 4">
    <name type="scientific">Cuscuta campestris</name>
    <dbReference type="NCBI Taxonomy" id="132261"/>
    <lineage>
        <taxon>Eukaryota</taxon>
        <taxon>Viridiplantae</taxon>
        <taxon>Streptophyta</taxon>
        <taxon>Embryophyta</taxon>
        <taxon>Tracheophyta</taxon>
        <taxon>Spermatophyta</taxon>
        <taxon>Magnoliopsida</taxon>
        <taxon>eudicotyledons</taxon>
        <taxon>Gunneridae</taxon>
        <taxon>Pentapetalae</taxon>
        <taxon>asterids</taxon>
        <taxon>lamiids</taxon>
        <taxon>Solanales</taxon>
        <taxon>Convolvulaceae</taxon>
        <taxon>Cuscuteae</taxon>
        <taxon>Cuscuta</taxon>
        <taxon>Cuscuta subgen. Grammica</taxon>
        <taxon>Cuscuta sect. Cleistogrammica</taxon>
    </lineage>
</organism>